<dbReference type="KEGG" id="tpf:TPHA_0A04440"/>
<dbReference type="Gene3D" id="1.25.40.10">
    <property type="entry name" value="Tetratricopeptide repeat domain"/>
    <property type="match status" value="1"/>
</dbReference>
<name>G8BNN9_TETPH</name>
<evidence type="ECO:0000256" key="1">
    <source>
        <dbReference type="SAM" id="MobiDB-lite"/>
    </source>
</evidence>
<dbReference type="SUPFAM" id="SSF81901">
    <property type="entry name" value="HCP-like"/>
    <property type="match status" value="1"/>
</dbReference>
<reference evidence="2 3" key="1">
    <citation type="journal article" date="2011" name="Proc. Natl. Acad. Sci. U.S.A.">
        <title>Evolutionary erosion of yeast sex chromosomes by mating-type switching accidents.</title>
        <authorList>
            <person name="Gordon J.L."/>
            <person name="Armisen D."/>
            <person name="Proux-Wera E."/>
            <person name="Oheigeartaigh S.S."/>
            <person name="Byrne K.P."/>
            <person name="Wolfe K.H."/>
        </authorList>
    </citation>
    <scope>NUCLEOTIDE SEQUENCE [LARGE SCALE GENOMIC DNA]</scope>
    <source>
        <strain evidence="3">ATCC 24235 / CBS 4417 / NBRC 1672 / NRRL Y-8282 / UCD 70-5</strain>
    </source>
</reference>
<evidence type="ECO:0000313" key="3">
    <source>
        <dbReference type="Proteomes" id="UP000005666"/>
    </source>
</evidence>
<protein>
    <recommendedName>
        <fullName evidence="4">Protein DSF2</fullName>
    </recommendedName>
</protein>
<feature type="region of interest" description="Disordered" evidence="1">
    <location>
        <begin position="353"/>
        <end position="412"/>
    </location>
</feature>
<feature type="region of interest" description="Disordered" evidence="1">
    <location>
        <begin position="497"/>
        <end position="521"/>
    </location>
</feature>
<dbReference type="InterPro" id="IPR052945">
    <property type="entry name" value="Mitotic_Regulator"/>
</dbReference>
<dbReference type="InterPro" id="IPR011990">
    <property type="entry name" value="TPR-like_helical_dom_sf"/>
</dbReference>
<feature type="region of interest" description="Disordered" evidence="1">
    <location>
        <begin position="431"/>
        <end position="482"/>
    </location>
</feature>
<dbReference type="GO" id="GO:0032153">
    <property type="term" value="C:cell division site"/>
    <property type="evidence" value="ECO:0007669"/>
    <property type="project" value="TreeGrafter"/>
</dbReference>
<dbReference type="PANTHER" id="PTHR43628:SF11">
    <property type="entry name" value="PROTEIN DSF2"/>
    <property type="match status" value="1"/>
</dbReference>
<dbReference type="eggNOG" id="ENOG502QW3C">
    <property type="taxonomic scope" value="Eukaryota"/>
</dbReference>
<feature type="compositionally biased region" description="Polar residues" evidence="1">
    <location>
        <begin position="431"/>
        <end position="444"/>
    </location>
</feature>
<sequence length="810" mass="92091">MPVITNDRSPLDDLGNGHFNKNDLIKDKSFKNNNMIAAQSLYSNANVSLMSFDTIATTERLLDKLDLSVDDEEILQQALIEEETKRNQSFKEFNAKGSVPASKFQSLRDVKKIPDQTVKPIENNNLEELSNIKLKNNGTVTSIQQHSISNNRYSYFVEEESDSEDTELNDYNLLQTIHINKNNDTNITNTTNNNKLLHNNNHFQNNIRNNYNRSDFNTNFNANNNNNNFNNHSFQIQDKKFSQNKRQPFQDSHNFPRNPSPGLYLPNHSMSAMTNNRNHYQQFNNAQNIPGQREKVRNVINFEKYRVQNNIQSHQGHNLPKSRSVHNQSTNNNFPSTQALHNLQQNTKPFHIFNKNTDPVIRPNKISNTSSQKTQRSQSFELNTSEALTKPISHSSADTIPTTPSKNQTNNNSILFSTETSASVNKSSPAATSLKLSSHSTYSDTEPDFKTHKKKSSFSLKNIFRSPKANKDKRASSELSEENTVLPLNREFLIDQGDTSISSPDKKNKFQFGGPLHMPKNLRLNKGNHKNKEGYSQHARSFSDYADTNLGRKHFENSVSKVQSNSDVYNKNGNDIRYFANPERKMSMEEQHLIVDLSTTNNKQSQSLKVNNNVTSNSETQSNVIDNALKLRNEGKVEESTEVLRLACFESNLTAFLLYGLALRNGYGVTVNYKQSLHYIKEATGILSFEEQVFEVDIDPIKLERESSVPDKIQEPQVPALYEYGIAYLKGYGFDEPNEQLGLKCLGKAASLGHVDSMCICGTIWSRSSYTRKRDLVKAAAWFRIAKSKGVDLVGSDWIYKDKYKEPSSI</sequence>
<dbReference type="GO" id="GO:0010972">
    <property type="term" value="P:negative regulation of G2/M transition of mitotic cell cycle"/>
    <property type="evidence" value="ECO:0007669"/>
    <property type="project" value="TreeGrafter"/>
</dbReference>
<dbReference type="HOGENOM" id="CLU_364101_0_0_1"/>
<dbReference type="STRING" id="1071381.G8BNN9"/>
<evidence type="ECO:0008006" key="4">
    <source>
        <dbReference type="Google" id="ProtNLM"/>
    </source>
</evidence>
<keyword evidence="3" id="KW-1185">Reference proteome</keyword>
<dbReference type="PANTHER" id="PTHR43628">
    <property type="entry name" value="ACTIVATOR OF C KINASE PROTEIN 1-RELATED"/>
    <property type="match status" value="1"/>
</dbReference>
<proteinExistence type="predicted"/>
<organism evidence="2 3">
    <name type="scientific">Tetrapisispora phaffii (strain ATCC 24235 / CBS 4417 / NBRC 1672 / NRRL Y-8282 / UCD 70-5)</name>
    <name type="common">Yeast</name>
    <name type="synonym">Fabospora phaffii</name>
    <dbReference type="NCBI Taxonomy" id="1071381"/>
    <lineage>
        <taxon>Eukaryota</taxon>
        <taxon>Fungi</taxon>
        <taxon>Dikarya</taxon>
        <taxon>Ascomycota</taxon>
        <taxon>Saccharomycotina</taxon>
        <taxon>Saccharomycetes</taxon>
        <taxon>Saccharomycetales</taxon>
        <taxon>Saccharomycetaceae</taxon>
        <taxon>Tetrapisispora</taxon>
    </lineage>
</organism>
<dbReference type="AlphaFoldDB" id="G8BNN9"/>
<dbReference type="RefSeq" id="XP_003683951.1">
    <property type="nucleotide sequence ID" value="XM_003683903.1"/>
</dbReference>
<feature type="region of interest" description="Disordered" evidence="1">
    <location>
        <begin position="314"/>
        <end position="333"/>
    </location>
</feature>
<dbReference type="InterPro" id="IPR006597">
    <property type="entry name" value="Sel1-like"/>
</dbReference>
<evidence type="ECO:0000313" key="2">
    <source>
        <dbReference type="EMBL" id="CCE61517.1"/>
    </source>
</evidence>
<dbReference type="Proteomes" id="UP000005666">
    <property type="component" value="Chromosome 1"/>
</dbReference>
<dbReference type="SMART" id="SM00671">
    <property type="entry name" value="SEL1"/>
    <property type="match status" value="2"/>
</dbReference>
<dbReference type="GeneID" id="11532793"/>
<gene>
    <name evidence="2" type="primary">TPHA0A04440</name>
    <name evidence="2" type="ordered locus">TPHA_0A04440</name>
</gene>
<feature type="compositionally biased region" description="Polar residues" evidence="1">
    <location>
        <begin position="244"/>
        <end position="257"/>
    </location>
</feature>
<accession>G8BNN9</accession>
<dbReference type="Pfam" id="PF08238">
    <property type="entry name" value="Sel1"/>
    <property type="match status" value="3"/>
</dbReference>
<feature type="region of interest" description="Disordered" evidence="1">
    <location>
        <begin position="240"/>
        <end position="259"/>
    </location>
</feature>
<dbReference type="OrthoDB" id="2148946at2759"/>
<dbReference type="EMBL" id="HE612856">
    <property type="protein sequence ID" value="CCE61517.1"/>
    <property type="molecule type" value="Genomic_DNA"/>
</dbReference>
<feature type="compositionally biased region" description="Polar residues" evidence="1">
    <location>
        <begin position="365"/>
        <end position="412"/>
    </location>
</feature>